<feature type="compositionally biased region" description="Polar residues" evidence="1">
    <location>
        <begin position="135"/>
        <end position="147"/>
    </location>
</feature>
<evidence type="ECO:0000256" key="1">
    <source>
        <dbReference type="SAM" id="MobiDB-lite"/>
    </source>
</evidence>
<name>A0A8H3IWX9_9LECA</name>
<keyword evidence="2" id="KW-1133">Transmembrane helix</keyword>
<protein>
    <submittedName>
        <fullName evidence="3">Uncharacterized protein</fullName>
    </submittedName>
</protein>
<feature type="region of interest" description="Disordered" evidence="1">
    <location>
        <begin position="1"/>
        <end position="38"/>
    </location>
</feature>
<proteinExistence type="predicted"/>
<feature type="transmembrane region" description="Helical" evidence="2">
    <location>
        <begin position="492"/>
        <end position="515"/>
    </location>
</feature>
<reference evidence="3" key="1">
    <citation type="submission" date="2021-03" db="EMBL/GenBank/DDBJ databases">
        <authorList>
            <person name="Tagirdzhanova G."/>
        </authorList>
    </citation>
    <scope>NUCLEOTIDE SEQUENCE</scope>
</reference>
<feature type="region of interest" description="Disordered" evidence="1">
    <location>
        <begin position="349"/>
        <end position="399"/>
    </location>
</feature>
<gene>
    <name evidence="3" type="ORF">HETSPECPRED_007594</name>
</gene>
<evidence type="ECO:0000256" key="2">
    <source>
        <dbReference type="SAM" id="Phobius"/>
    </source>
</evidence>
<dbReference type="EMBL" id="CAJPDS010000055">
    <property type="protein sequence ID" value="CAF9930294.1"/>
    <property type="molecule type" value="Genomic_DNA"/>
</dbReference>
<keyword evidence="4" id="KW-1185">Reference proteome</keyword>
<dbReference type="AlphaFoldDB" id="A0A8H3IWX9"/>
<keyword evidence="2" id="KW-0472">Membrane</keyword>
<dbReference type="Proteomes" id="UP000664521">
    <property type="component" value="Unassembled WGS sequence"/>
</dbReference>
<feature type="compositionally biased region" description="Low complexity" evidence="1">
    <location>
        <begin position="375"/>
        <end position="392"/>
    </location>
</feature>
<feature type="region of interest" description="Disordered" evidence="1">
    <location>
        <begin position="130"/>
        <end position="176"/>
    </location>
</feature>
<keyword evidence="2" id="KW-0812">Transmembrane</keyword>
<sequence length="517" mass="57815">MRTVGQDDELTQRGANPRTGLVTPFVTTGGRPSTGNDYLKVKIRDPKQRHRSNGRWKQDDISWSFTDSPLPSPVAQSANTFCRGASINSLSDKFVVDMPGVDDPEPPQMTMKQIQEYQKGINNIYEKRREEQGVKDSNPSPVQNMSPDITKKRKDRGASTHECDPAAQRSRPKDSQRLLRARILDESTENPLIGGLHSATTIVQPTRLSQFLPKINLLHPSHFSNLPLSYRRPSNLSPSCPQRLKPSADNRSAAPSRPKVRRQDEAIKVPRVGLDQCFSDLESNGQHIHKRSTVLREEVMTEGAGVELSRVRARLQPSQMCKCSRCVDTNNAPALFAFSGSVLREARSGVKKEHTEDQYFSNASSETEPKIAKNSLPSSQSELETSELSHSSAPQASDLRRSNSFVRRVERITTLVDMMPTLSRVWAQHRLSEVPQHVLLTFHHALPASRVLRRADASIEEYVVAVRQVLIAVVYLVISLKVVVTVVRVIGLLLNIILILSWPARAVGVVIRWFLMG</sequence>
<feature type="region of interest" description="Disordered" evidence="1">
    <location>
        <begin position="234"/>
        <end position="264"/>
    </location>
</feature>
<evidence type="ECO:0000313" key="4">
    <source>
        <dbReference type="Proteomes" id="UP000664521"/>
    </source>
</evidence>
<feature type="transmembrane region" description="Helical" evidence="2">
    <location>
        <begin position="462"/>
        <end position="480"/>
    </location>
</feature>
<accession>A0A8H3IWX9</accession>
<comment type="caution">
    <text evidence="3">The sequence shown here is derived from an EMBL/GenBank/DDBJ whole genome shotgun (WGS) entry which is preliminary data.</text>
</comment>
<evidence type="ECO:0000313" key="3">
    <source>
        <dbReference type="EMBL" id="CAF9930294.1"/>
    </source>
</evidence>
<dbReference type="OrthoDB" id="5415055at2759"/>
<organism evidence="3 4">
    <name type="scientific">Heterodermia speciosa</name>
    <dbReference type="NCBI Taxonomy" id="116794"/>
    <lineage>
        <taxon>Eukaryota</taxon>
        <taxon>Fungi</taxon>
        <taxon>Dikarya</taxon>
        <taxon>Ascomycota</taxon>
        <taxon>Pezizomycotina</taxon>
        <taxon>Lecanoromycetes</taxon>
        <taxon>OSLEUM clade</taxon>
        <taxon>Lecanoromycetidae</taxon>
        <taxon>Caliciales</taxon>
        <taxon>Physciaceae</taxon>
        <taxon>Heterodermia</taxon>
    </lineage>
</organism>